<keyword evidence="2" id="KW-0472">Membrane</keyword>
<name>A0A0M2HNA9_9MICO</name>
<evidence type="ECO:0000256" key="2">
    <source>
        <dbReference type="SAM" id="Phobius"/>
    </source>
</evidence>
<dbReference type="OrthoDB" id="5061092at2"/>
<sequence length="227" mass="23928">MAPPTPDDEELTRLRARAYGREADIHADPDALQRLEELENATDEASSPGEPQTPSTEEEPAANAQHDAEPVPSRGYPSRFRLSRRTLGGVWISSVVLAGIGGGVLGAAVAEHDPSVIAVLSEAKEQGVPTDPALADFPDPIRFQDYLGLHVIVYTMTPSDDSVAQDCIAVGDSAGGARGGCLPEALDAIAVIEVNASSPQVLRESHPVGSIIQFTHVGDHIEVRASE</sequence>
<evidence type="ECO:0000313" key="4">
    <source>
        <dbReference type="Proteomes" id="UP000033900"/>
    </source>
</evidence>
<dbReference type="AlphaFoldDB" id="A0A0M2HNA9"/>
<evidence type="ECO:0000313" key="3">
    <source>
        <dbReference type="EMBL" id="KJL48186.1"/>
    </source>
</evidence>
<keyword evidence="2" id="KW-1133">Transmembrane helix</keyword>
<feature type="compositionally biased region" description="Basic and acidic residues" evidence="1">
    <location>
        <begin position="19"/>
        <end position="37"/>
    </location>
</feature>
<keyword evidence="4" id="KW-1185">Reference proteome</keyword>
<dbReference type="STRING" id="273678.RS84_01817"/>
<feature type="transmembrane region" description="Helical" evidence="2">
    <location>
        <begin position="89"/>
        <end position="110"/>
    </location>
</feature>
<feature type="compositionally biased region" description="Acidic residues" evidence="1">
    <location>
        <begin position="1"/>
        <end position="10"/>
    </location>
</feature>
<proteinExistence type="predicted"/>
<protein>
    <submittedName>
        <fullName evidence="3">Uncharacterized protein</fullName>
    </submittedName>
</protein>
<accession>A0A0M2HNA9</accession>
<organism evidence="3 4">
    <name type="scientific">Microbacterium hydrocarbonoxydans</name>
    <dbReference type="NCBI Taxonomy" id="273678"/>
    <lineage>
        <taxon>Bacteria</taxon>
        <taxon>Bacillati</taxon>
        <taxon>Actinomycetota</taxon>
        <taxon>Actinomycetes</taxon>
        <taxon>Micrococcales</taxon>
        <taxon>Microbacteriaceae</taxon>
        <taxon>Microbacterium</taxon>
    </lineage>
</organism>
<keyword evidence="2" id="KW-0812">Transmembrane</keyword>
<gene>
    <name evidence="3" type="ORF">RS84_01817</name>
</gene>
<dbReference type="Proteomes" id="UP000033900">
    <property type="component" value="Unassembled WGS sequence"/>
</dbReference>
<dbReference type="EMBL" id="JYJB01000008">
    <property type="protein sequence ID" value="KJL48186.1"/>
    <property type="molecule type" value="Genomic_DNA"/>
</dbReference>
<reference evidence="3 4" key="1">
    <citation type="submission" date="2015-02" db="EMBL/GenBank/DDBJ databases">
        <title>Draft genome sequences of ten Microbacterium spp. with emphasis on heavy metal contaminated environments.</title>
        <authorList>
            <person name="Corretto E."/>
        </authorList>
    </citation>
    <scope>NUCLEOTIDE SEQUENCE [LARGE SCALE GENOMIC DNA]</scope>
    <source>
        <strain evidence="3 4">SA35</strain>
    </source>
</reference>
<dbReference type="PATRIC" id="fig|273678.4.peg.1821"/>
<evidence type="ECO:0000256" key="1">
    <source>
        <dbReference type="SAM" id="MobiDB-lite"/>
    </source>
</evidence>
<feature type="compositionally biased region" description="Polar residues" evidence="1">
    <location>
        <begin position="43"/>
        <end position="55"/>
    </location>
</feature>
<comment type="caution">
    <text evidence="3">The sequence shown here is derived from an EMBL/GenBank/DDBJ whole genome shotgun (WGS) entry which is preliminary data.</text>
</comment>
<feature type="region of interest" description="Disordered" evidence="1">
    <location>
        <begin position="1"/>
        <end position="77"/>
    </location>
</feature>
<dbReference type="RefSeq" id="WP_045257416.1">
    <property type="nucleotide sequence ID" value="NZ_JYJB01000008.1"/>
</dbReference>